<dbReference type="GO" id="GO:0008296">
    <property type="term" value="F:3'-5'-DNA exonuclease activity"/>
    <property type="evidence" value="ECO:0007669"/>
    <property type="project" value="TreeGrafter"/>
</dbReference>
<reference evidence="6" key="1">
    <citation type="submission" date="2018-03" db="EMBL/GenBank/DDBJ databases">
        <authorList>
            <person name="Guldener U."/>
        </authorList>
    </citation>
    <scope>NUCLEOTIDE SEQUENCE</scope>
</reference>
<evidence type="ECO:0000256" key="1">
    <source>
        <dbReference type="ARBA" id="ARBA00009275"/>
    </source>
</evidence>
<dbReference type="CDD" id="cd01310">
    <property type="entry name" value="TatD_DNAse"/>
    <property type="match status" value="1"/>
</dbReference>
<sequence length="376" mass="40876">MDGRTLKSSPRYIDIGINLTDPIFRGIYHGSRKHPDDLDAVISRAAEVGCKKLIVTGSDVTSSNDALTLAQQYPGIVYTTAGIHPCSSQIFSSASNEDGDGHSHPCDPDPSKPVPEDDEPCLTKSEAVISKLTFLLETARSTQSSSQRGLVAFGEFGLDYDRLHYCSKKIQLHSFAVQLKLAASLEPQLPLFLHSRAAHQDVVSLLKAHFGDRLERLQRGAVVHSFTGTAEEMAELTDLGLYIGINGCSLKTAENCAVVGAIPLDRLMLETDGPWCEIRPSHDGFKYLSQVKPEGSDAQTHEQPGAKKSKKNTPAPQGRLKVVKKEKWEEGAMVKGRNEPCTIEKVAQVVAAIKGVPVEVVYEAAWANTTKVFGLD</sequence>
<dbReference type="GO" id="GO:0046872">
    <property type="term" value="F:metal ion binding"/>
    <property type="evidence" value="ECO:0007669"/>
    <property type="project" value="UniProtKB-KW"/>
</dbReference>
<organism evidence="6 7">
    <name type="scientific">Cephalotrichum gorgonifer</name>
    <dbReference type="NCBI Taxonomy" id="2041049"/>
    <lineage>
        <taxon>Eukaryota</taxon>
        <taxon>Fungi</taxon>
        <taxon>Dikarya</taxon>
        <taxon>Ascomycota</taxon>
        <taxon>Pezizomycotina</taxon>
        <taxon>Sordariomycetes</taxon>
        <taxon>Hypocreomycetidae</taxon>
        <taxon>Microascales</taxon>
        <taxon>Microascaceae</taxon>
        <taxon>Cephalotrichum</taxon>
    </lineage>
</organism>
<feature type="compositionally biased region" description="Basic and acidic residues" evidence="5">
    <location>
        <begin position="99"/>
        <end position="110"/>
    </location>
</feature>
<keyword evidence="7" id="KW-1185">Reference proteome</keyword>
<dbReference type="InterPro" id="IPR050891">
    <property type="entry name" value="TatD-type_Hydrolase"/>
</dbReference>
<keyword evidence="3" id="KW-0479">Metal-binding</keyword>
<dbReference type="InterPro" id="IPR032466">
    <property type="entry name" value="Metal_Hydrolase"/>
</dbReference>
<evidence type="ECO:0000256" key="5">
    <source>
        <dbReference type="SAM" id="MobiDB-lite"/>
    </source>
</evidence>
<dbReference type="SUPFAM" id="SSF51556">
    <property type="entry name" value="Metallo-dependent hydrolases"/>
    <property type="match status" value="1"/>
</dbReference>
<keyword evidence="2" id="KW-0540">Nuclease</keyword>
<evidence type="ECO:0000256" key="4">
    <source>
        <dbReference type="ARBA" id="ARBA00022801"/>
    </source>
</evidence>
<dbReference type="AlphaFoldDB" id="A0AAE8MUX0"/>
<accession>A0AAE8MUX0</accession>
<dbReference type="Pfam" id="PF01026">
    <property type="entry name" value="TatD_DNase"/>
    <property type="match status" value="1"/>
</dbReference>
<dbReference type="InterPro" id="IPR001130">
    <property type="entry name" value="TatD-like"/>
</dbReference>
<comment type="similarity">
    <text evidence="1">Belongs to the metallo-dependent hydrolases superfamily. TatD-type hydrolase family.</text>
</comment>
<keyword evidence="4" id="KW-0378">Hydrolase</keyword>
<name>A0AAE8MUX0_9PEZI</name>
<dbReference type="Gene3D" id="3.20.20.140">
    <property type="entry name" value="Metal-dependent hydrolases"/>
    <property type="match status" value="1"/>
</dbReference>
<evidence type="ECO:0000256" key="2">
    <source>
        <dbReference type="ARBA" id="ARBA00022722"/>
    </source>
</evidence>
<dbReference type="PANTHER" id="PTHR10060:SF15">
    <property type="entry name" value="DEOXYRIBONUCLEASE TATDN1"/>
    <property type="match status" value="1"/>
</dbReference>
<proteinExistence type="inferred from homology"/>
<feature type="region of interest" description="Disordered" evidence="5">
    <location>
        <begin position="293"/>
        <end position="319"/>
    </location>
</feature>
<feature type="region of interest" description="Disordered" evidence="5">
    <location>
        <begin position="94"/>
        <end position="120"/>
    </location>
</feature>
<dbReference type="PROSITE" id="PS01091">
    <property type="entry name" value="TATD_3"/>
    <property type="match status" value="1"/>
</dbReference>
<dbReference type="PANTHER" id="PTHR10060">
    <property type="entry name" value="TATD FAMILY DEOXYRIBONUCLEASE"/>
    <property type="match status" value="1"/>
</dbReference>
<comment type="caution">
    <text evidence="6">The sequence shown here is derived from an EMBL/GenBank/DDBJ whole genome shotgun (WGS) entry which is preliminary data.</text>
</comment>
<evidence type="ECO:0000313" key="7">
    <source>
        <dbReference type="Proteomes" id="UP001187682"/>
    </source>
</evidence>
<dbReference type="EMBL" id="ONZQ02000004">
    <property type="protein sequence ID" value="SPO00497.1"/>
    <property type="molecule type" value="Genomic_DNA"/>
</dbReference>
<gene>
    <name evidence="6" type="ORF">DNG_03245</name>
</gene>
<evidence type="ECO:0000313" key="6">
    <source>
        <dbReference type="EMBL" id="SPO00497.1"/>
    </source>
</evidence>
<dbReference type="GO" id="GO:0005829">
    <property type="term" value="C:cytosol"/>
    <property type="evidence" value="ECO:0007669"/>
    <property type="project" value="TreeGrafter"/>
</dbReference>
<evidence type="ECO:0000256" key="3">
    <source>
        <dbReference type="ARBA" id="ARBA00022723"/>
    </source>
</evidence>
<protein>
    <submittedName>
        <fullName evidence="6">Related to deoxyribonuclease</fullName>
    </submittedName>
</protein>
<dbReference type="InterPro" id="IPR018228">
    <property type="entry name" value="DNase_TatD-rel_CS"/>
</dbReference>
<dbReference type="Proteomes" id="UP001187682">
    <property type="component" value="Unassembled WGS sequence"/>
</dbReference>